<proteinExistence type="predicted"/>
<accession>A0A5R9C4D2</accession>
<name>A0A5R9C4D2_9LACT</name>
<evidence type="ECO:0000313" key="2">
    <source>
        <dbReference type="EMBL" id="TLQ07705.1"/>
    </source>
</evidence>
<reference evidence="2 3" key="1">
    <citation type="submission" date="2019-05" db="EMBL/GenBank/DDBJ databases">
        <title>The metagenome of a microbial culture collection derived from dairy environment covers the genomic content of the human microbiome.</title>
        <authorList>
            <person name="Roder T."/>
            <person name="Wuthrich D."/>
            <person name="Sattari Z."/>
            <person name="Von Ah U."/>
            <person name="Bar C."/>
            <person name="Ronchi F."/>
            <person name="Macpherson A.J."/>
            <person name="Ganal-Vonarburg S.C."/>
            <person name="Bruggmann R."/>
            <person name="Vergeres G."/>
        </authorList>
    </citation>
    <scope>NUCLEOTIDE SEQUENCE [LARGE SCALE GENOMIC DNA]</scope>
    <source>
        <strain evidence="2 3">FAM 24235</strain>
    </source>
</reference>
<evidence type="ECO:0000256" key="1">
    <source>
        <dbReference type="SAM" id="Phobius"/>
    </source>
</evidence>
<dbReference type="EMBL" id="VBTE01000014">
    <property type="protein sequence ID" value="TLQ07705.1"/>
    <property type="molecule type" value="Genomic_DNA"/>
</dbReference>
<dbReference type="AlphaFoldDB" id="A0A5R9C4D2"/>
<dbReference type="InterPro" id="IPR024515">
    <property type="entry name" value="DUF3397"/>
</dbReference>
<keyword evidence="1" id="KW-0812">Transmembrane</keyword>
<protein>
    <submittedName>
        <fullName evidence="2">DUF3397 domain-containing protein</fullName>
    </submittedName>
</protein>
<keyword evidence="1" id="KW-0472">Membrane</keyword>
<feature type="transmembrane region" description="Helical" evidence="1">
    <location>
        <begin position="73"/>
        <end position="93"/>
    </location>
</feature>
<feature type="transmembrane region" description="Helical" evidence="1">
    <location>
        <begin position="12"/>
        <end position="34"/>
    </location>
</feature>
<evidence type="ECO:0000313" key="3">
    <source>
        <dbReference type="Proteomes" id="UP000307201"/>
    </source>
</evidence>
<dbReference type="Proteomes" id="UP000307201">
    <property type="component" value="Unassembled WGS sequence"/>
</dbReference>
<comment type="caution">
    <text evidence="2">The sequence shown here is derived from an EMBL/GenBank/DDBJ whole genome shotgun (WGS) entry which is preliminary data.</text>
</comment>
<keyword evidence="1" id="KW-1133">Transmembrane helix</keyword>
<gene>
    <name evidence="2" type="ORF">FEZ48_05970</name>
</gene>
<dbReference type="Pfam" id="PF11877">
    <property type="entry name" value="DUF3397"/>
    <property type="match status" value="1"/>
</dbReference>
<dbReference type="STRING" id="191770.SAMN04488013_101134"/>
<dbReference type="OrthoDB" id="2299708at2"/>
<organism evidence="2 3">
    <name type="scientific">Marinilactibacillus psychrotolerans</name>
    <dbReference type="NCBI Taxonomy" id="191770"/>
    <lineage>
        <taxon>Bacteria</taxon>
        <taxon>Bacillati</taxon>
        <taxon>Bacillota</taxon>
        <taxon>Bacilli</taxon>
        <taxon>Lactobacillales</taxon>
        <taxon>Carnobacteriaceae</taxon>
        <taxon>Marinilactibacillus</taxon>
    </lineage>
</organism>
<sequence length="126" mass="14949">MKEGEYLENVHIDLYFILFYFCPYLLLIPSWLVNKVFRKYKIKIRGVDFIVPVLIFSIHIFSVLIVGISFIPYFTFVISIIGLILATLFAFKYKKLTILKVLRVWWRYVFICALLLYISLGILLLV</sequence>
<feature type="transmembrane region" description="Helical" evidence="1">
    <location>
        <begin position="105"/>
        <end position="125"/>
    </location>
</feature>
<feature type="transmembrane region" description="Helical" evidence="1">
    <location>
        <begin position="46"/>
        <end position="67"/>
    </location>
</feature>